<gene>
    <name evidence="2" type="ORF">V6N12_025873</name>
</gene>
<sequence>MKNWTSIPYPLREKGFWGGKQETRGRNVSRAVPRVGPKSILHCVLSWPVAMALAVTLLLHLLQSFPPLLSSQLNTTAHRVRSDQIKSFM</sequence>
<proteinExistence type="predicted"/>
<comment type="caution">
    <text evidence="2">The sequence shown here is derived from an EMBL/GenBank/DDBJ whole genome shotgun (WGS) entry which is preliminary data.</text>
</comment>
<evidence type="ECO:0000313" key="2">
    <source>
        <dbReference type="EMBL" id="KAK8545019.1"/>
    </source>
</evidence>
<keyword evidence="1" id="KW-1133">Transmembrane helix</keyword>
<protein>
    <submittedName>
        <fullName evidence="2">Uncharacterized protein</fullName>
    </submittedName>
</protein>
<accession>A0ABR2DQ41</accession>
<dbReference type="Proteomes" id="UP001472677">
    <property type="component" value="Unassembled WGS sequence"/>
</dbReference>
<evidence type="ECO:0000256" key="1">
    <source>
        <dbReference type="SAM" id="Phobius"/>
    </source>
</evidence>
<keyword evidence="1" id="KW-0812">Transmembrane</keyword>
<evidence type="ECO:0000313" key="3">
    <source>
        <dbReference type="Proteomes" id="UP001472677"/>
    </source>
</evidence>
<name>A0ABR2DQ41_9ROSI</name>
<organism evidence="2 3">
    <name type="scientific">Hibiscus sabdariffa</name>
    <name type="common">roselle</name>
    <dbReference type="NCBI Taxonomy" id="183260"/>
    <lineage>
        <taxon>Eukaryota</taxon>
        <taxon>Viridiplantae</taxon>
        <taxon>Streptophyta</taxon>
        <taxon>Embryophyta</taxon>
        <taxon>Tracheophyta</taxon>
        <taxon>Spermatophyta</taxon>
        <taxon>Magnoliopsida</taxon>
        <taxon>eudicotyledons</taxon>
        <taxon>Gunneridae</taxon>
        <taxon>Pentapetalae</taxon>
        <taxon>rosids</taxon>
        <taxon>malvids</taxon>
        <taxon>Malvales</taxon>
        <taxon>Malvaceae</taxon>
        <taxon>Malvoideae</taxon>
        <taxon>Hibiscus</taxon>
    </lineage>
</organism>
<dbReference type="EMBL" id="JBBPBM010000023">
    <property type="protein sequence ID" value="KAK8545019.1"/>
    <property type="molecule type" value="Genomic_DNA"/>
</dbReference>
<reference evidence="2 3" key="1">
    <citation type="journal article" date="2024" name="G3 (Bethesda)">
        <title>Genome assembly of Hibiscus sabdariffa L. provides insights into metabolisms of medicinal natural products.</title>
        <authorList>
            <person name="Kim T."/>
        </authorList>
    </citation>
    <scope>NUCLEOTIDE SEQUENCE [LARGE SCALE GENOMIC DNA]</scope>
    <source>
        <strain evidence="2">TK-2024</strain>
        <tissue evidence="2">Old leaves</tissue>
    </source>
</reference>
<keyword evidence="1" id="KW-0472">Membrane</keyword>
<feature type="transmembrane region" description="Helical" evidence="1">
    <location>
        <begin position="39"/>
        <end position="62"/>
    </location>
</feature>
<keyword evidence="3" id="KW-1185">Reference proteome</keyword>